<name>A0A816V2D5_9BILA</name>
<feature type="non-terminal residue" evidence="2">
    <location>
        <position position="1"/>
    </location>
</feature>
<reference evidence="2" key="1">
    <citation type="submission" date="2021-02" db="EMBL/GenBank/DDBJ databases">
        <authorList>
            <person name="Nowell W R."/>
        </authorList>
    </citation>
    <scope>NUCLEOTIDE SEQUENCE</scope>
</reference>
<accession>A0A816V2D5</accession>
<evidence type="ECO:0000313" key="2">
    <source>
        <dbReference type="EMBL" id="CAF2120768.1"/>
    </source>
</evidence>
<organism evidence="2 3">
    <name type="scientific">Rotaria magnacalcarata</name>
    <dbReference type="NCBI Taxonomy" id="392030"/>
    <lineage>
        <taxon>Eukaryota</taxon>
        <taxon>Metazoa</taxon>
        <taxon>Spiralia</taxon>
        <taxon>Gnathifera</taxon>
        <taxon>Rotifera</taxon>
        <taxon>Eurotatoria</taxon>
        <taxon>Bdelloidea</taxon>
        <taxon>Philodinida</taxon>
        <taxon>Philodinidae</taxon>
        <taxon>Rotaria</taxon>
    </lineage>
</organism>
<proteinExistence type="predicted"/>
<dbReference type="AlphaFoldDB" id="A0A816V2D5"/>
<protein>
    <submittedName>
        <fullName evidence="2">Uncharacterized protein</fullName>
    </submittedName>
</protein>
<dbReference type="Proteomes" id="UP000663887">
    <property type="component" value="Unassembled WGS sequence"/>
</dbReference>
<feature type="compositionally biased region" description="Basic and acidic residues" evidence="1">
    <location>
        <begin position="12"/>
        <end position="29"/>
    </location>
</feature>
<feature type="region of interest" description="Disordered" evidence="1">
    <location>
        <begin position="1"/>
        <end position="29"/>
    </location>
</feature>
<dbReference type="EMBL" id="CAJNRG010010256">
    <property type="protein sequence ID" value="CAF2120768.1"/>
    <property type="molecule type" value="Genomic_DNA"/>
</dbReference>
<sequence>SSAKVQQYFTDADAKKSAEPADAERLAHH</sequence>
<comment type="caution">
    <text evidence="2">The sequence shown here is derived from an EMBL/GenBank/DDBJ whole genome shotgun (WGS) entry which is preliminary data.</text>
</comment>
<evidence type="ECO:0000313" key="3">
    <source>
        <dbReference type="Proteomes" id="UP000663887"/>
    </source>
</evidence>
<evidence type="ECO:0000256" key="1">
    <source>
        <dbReference type="SAM" id="MobiDB-lite"/>
    </source>
</evidence>
<gene>
    <name evidence="2" type="ORF">XDN619_LOCUS22672</name>
</gene>